<protein>
    <submittedName>
        <fullName evidence="3">Uncharacterized protein</fullName>
    </submittedName>
</protein>
<organism evidence="3 4">
    <name type="scientific">Lentinula lateritia</name>
    <dbReference type="NCBI Taxonomy" id="40482"/>
    <lineage>
        <taxon>Eukaryota</taxon>
        <taxon>Fungi</taxon>
        <taxon>Dikarya</taxon>
        <taxon>Basidiomycota</taxon>
        <taxon>Agaricomycotina</taxon>
        <taxon>Agaricomycetes</taxon>
        <taxon>Agaricomycetidae</taxon>
        <taxon>Agaricales</taxon>
        <taxon>Marasmiineae</taxon>
        <taxon>Omphalotaceae</taxon>
        <taxon>Lentinula</taxon>
    </lineage>
</organism>
<proteinExistence type="predicted"/>
<reference evidence="3" key="2">
    <citation type="journal article" date="2023" name="Proc. Natl. Acad. Sci. U.S.A.">
        <title>A global phylogenomic analysis of the shiitake genus Lentinula.</title>
        <authorList>
            <person name="Sierra-Patev S."/>
            <person name="Min B."/>
            <person name="Naranjo-Ortiz M."/>
            <person name="Looney B."/>
            <person name="Konkel Z."/>
            <person name="Slot J.C."/>
            <person name="Sakamoto Y."/>
            <person name="Steenwyk J.L."/>
            <person name="Rokas A."/>
            <person name="Carro J."/>
            <person name="Camarero S."/>
            <person name="Ferreira P."/>
            <person name="Molpeceres G."/>
            <person name="Ruiz-Duenas F.J."/>
            <person name="Serrano A."/>
            <person name="Henrissat B."/>
            <person name="Drula E."/>
            <person name="Hughes K.W."/>
            <person name="Mata J.L."/>
            <person name="Ishikawa N.K."/>
            <person name="Vargas-Isla R."/>
            <person name="Ushijima S."/>
            <person name="Smith C.A."/>
            <person name="Donoghue J."/>
            <person name="Ahrendt S."/>
            <person name="Andreopoulos W."/>
            <person name="He G."/>
            <person name="LaButti K."/>
            <person name="Lipzen A."/>
            <person name="Ng V."/>
            <person name="Riley R."/>
            <person name="Sandor L."/>
            <person name="Barry K."/>
            <person name="Martinez A.T."/>
            <person name="Xiao Y."/>
            <person name="Gibbons J.G."/>
            <person name="Terashima K."/>
            <person name="Grigoriev I.V."/>
            <person name="Hibbett D."/>
        </authorList>
    </citation>
    <scope>NUCLEOTIDE SEQUENCE</scope>
    <source>
        <strain evidence="3">Sp2 HRB7682 ss15</strain>
    </source>
</reference>
<gene>
    <name evidence="3" type="ORF">C8J55DRAFT_38685</name>
</gene>
<dbReference type="EMBL" id="JANVFS010000012">
    <property type="protein sequence ID" value="KAJ4484237.1"/>
    <property type="molecule type" value="Genomic_DNA"/>
</dbReference>
<dbReference type="AlphaFoldDB" id="A0A9W9AMN5"/>
<evidence type="ECO:0000256" key="2">
    <source>
        <dbReference type="SAM" id="SignalP"/>
    </source>
</evidence>
<reference evidence="3" key="1">
    <citation type="submission" date="2022-08" db="EMBL/GenBank/DDBJ databases">
        <authorList>
            <consortium name="DOE Joint Genome Institute"/>
            <person name="Min B."/>
            <person name="Riley R."/>
            <person name="Sierra-Patev S."/>
            <person name="Naranjo-Ortiz M."/>
            <person name="Looney B."/>
            <person name="Konkel Z."/>
            <person name="Slot J.C."/>
            <person name="Sakamoto Y."/>
            <person name="Steenwyk J.L."/>
            <person name="Rokas A."/>
            <person name="Carro J."/>
            <person name="Camarero S."/>
            <person name="Ferreira P."/>
            <person name="Molpeceres G."/>
            <person name="Ruiz-Duenas F.J."/>
            <person name="Serrano A."/>
            <person name="Henrissat B."/>
            <person name="Drula E."/>
            <person name="Hughes K.W."/>
            <person name="Mata J.L."/>
            <person name="Ishikawa N.K."/>
            <person name="Vargas-Isla R."/>
            <person name="Ushijima S."/>
            <person name="Smith C.A."/>
            <person name="Ahrendt S."/>
            <person name="Andreopoulos W."/>
            <person name="He G."/>
            <person name="Labutti K."/>
            <person name="Lipzen A."/>
            <person name="Ng V."/>
            <person name="Sandor L."/>
            <person name="Barry K."/>
            <person name="Martinez A.T."/>
            <person name="Xiao Y."/>
            <person name="Gibbons J.G."/>
            <person name="Terashima K."/>
            <person name="Hibbett D.S."/>
            <person name="Grigoriev I.V."/>
        </authorList>
    </citation>
    <scope>NUCLEOTIDE SEQUENCE</scope>
    <source>
        <strain evidence="3">Sp2 HRB7682 ss15</strain>
    </source>
</reference>
<evidence type="ECO:0000313" key="3">
    <source>
        <dbReference type="EMBL" id="KAJ4484237.1"/>
    </source>
</evidence>
<keyword evidence="2" id="KW-0732">Signal</keyword>
<feature type="compositionally biased region" description="Low complexity" evidence="1">
    <location>
        <begin position="58"/>
        <end position="72"/>
    </location>
</feature>
<name>A0A9W9AMN5_9AGAR</name>
<evidence type="ECO:0000256" key="1">
    <source>
        <dbReference type="SAM" id="MobiDB-lite"/>
    </source>
</evidence>
<feature type="region of interest" description="Disordered" evidence="1">
    <location>
        <begin position="42"/>
        <end position="72"/>
    </location>
</feature>
<comment type="caution">
    <text evidence="3">The sequence shown here is derived from an EMBL/GenBank/DDBJ whole genome shotgun (WGS) entry which is preliminary data.</text>
</comment>
<accession>A0A9W9AMN5</accession>
<sequence>MRLNIAFFVVSFAAAAYALPITDVSNTNASVADGRPGAVLPRANSDSFFQSNSDPLESPTSGPPRSSISSRGASQTLKYTFISGTPTYPKGGSSAPQVHQLTQELIRKHIPHGHDEHTKLEPMNDFLGNPDEINFQVDMSPFGMGDCKATIQIAEYMWTRKHVTTVEATWREKYVPMQYNPDFDIGI</sequence>
<evidence type="ECO:0000313" key="4">
    <source>
        <dbReference type="Proteomes" id="UP001150238"/>
    </source>
</evidence>
<feature type="signal peptide" evidence="2">
    <location>
        <begin position="1"/>
        <end position="18"/>
    </location>
</feature>
<dbReference type="Proteomes" id="UP001150238">
    <property type="component" value="Unassembled WGS sequence"/>
</dbReference>
<feature type="compositionally biased region" description="Polar residues" evidence="1">
    <location>
        <begin position="44"/>
        <end position="55"/>
    </location>
</feature>
<feature type="chain" id="PRO_5040897993" evidence="2">
    <location>
        <begin position="19"/>
        <end position="187"/>
    </location>
</feature>